<feature type="compositionally biased region" description="Low complexity" evidence="9">
    <location>
        <begin position="203"/>
        <end position="217"/>
    </location>
</feature>
<evidence type="ECO:0000313" key="11">
    <source>
        <dbReference type="EMBL" id="MFC3853635.1"/>
    </source>
</evidence>
<comment type="subcellular location">
    <subcellularLocation>
        <location evidence="1">Cell inner membrane</location>
    </subcellularLocation>
</comment>
<dbReference type="Gene3D" id="2.30.42.10">
    <property type="match status" value="1"/>
</dbReference>
<dbReference type="Pfam" id="PF17820">
    <property type="entry name" value="PDZ_6"/>
    <property type="match status" value="1"/>
</dbReference>
<evidence type="ECO:0000256" key="6">
    <source>
        <dbReference type="ARBA" id="ARBA00022927"/>
    </source>
</evidence>
<keyword evidence="7" id="KW-1133">Transmembrane helix</keyword>
<dbReference type="Proteomes" id="UP001595617">
    <property type="component" value="Unassembled WGS sequence"/>
</dbReference>
<dbReference type="SUPFAM" id="SSF50156">
    <property type="entry name" value="PDZ domain-like"/>
    <property type="match status" value="1"/>
</dbReference>
<keyword evidence="12" id="KW-1185">Reference proteome</keyword>
<organism evidence="11 12">
    <name type="scientific">Saccharospirillum mangrovi</name>
    <dbReference type="NCBI Taxonomy" id="2161747"/>
    <lineage>
        <taxon>Bacteria</taxon>
        <taxon>Pseudomonadati</taxon>
        <taxon>Pseudomonadota</taxon>
        <taxon>Gammaproteobacteria</taxon>
        <taxon>Oceanospirillales</taxon>
        <taxon>Saccharospirillaceae</taxon>
        <taxon>Saccharospirillum</taxon>
    </lineage>
</organism>
<evidence type="ECO:0000256" key="4">
    <source>
        <dbReference type="ARBA" id="ARBA00022519"/>
    </source>
</evidence>
<name>A0ABV8A2N8_9GAMM</name>
<keyword evidence="5" id="KW-0812">Transmembrane</keyword>
<evidence type="ECO:0000256" key="8">
    <source>
        <dbReference type="ARBA" id="ARBA00023136"/>
    </source>
</evidence>
<dbReference type="InterPro" id="IPR001478">
    <property type="entry name" value="PDZ"/>
</dbReference>
<dbReference type="PROSITE" id="PS50106">
    <property type="entry name" value="PDZ"/>
    <property type="match status" value="1"/>
</dbReference>
<feature type="domain" description="PDZ" evidence="10">
    <location>
        <begin position="243"/>
        <end position="321"/>
    </location>
</feature>
<feature type="region of interest" description="Disordered" evidence="9">
    <location>
        <begin position="191"/>
        <end position="224"/>
    </location>
</feature>
<evidence type="ECO:0000313" key="12">
    <source>
        <dbReference type="Proteomes" id="UP001595617"/>
    </source>
</evidence>
<sequence length="332" mass="36363">MITLPPLAQRWLQRLFGFLLLCLAAWAGATTAKTVWQVLAPSTVVFADVDWSMPEQTPANVTTDTARQVQEVISGQWFGEFQEIEEKKPEPLPVAVETAPATRLQLVLQGVFSASDPKRGSALISQRGRGAELFQVGETLFGQAELVEVYRNRVVLLRSGTLETLSFEETPLLGSAPGNAELASIPEPTVEAPPVSVSAPQPNNVANTRTNTNTARAPEPTRNSVDVQERLNQQIRQAITDVQTQAYRNPQGLLNQYGLQLTDEGYRVTPRSGILIANGLRPGDMIVEVNGQRVGNIERDQALIESVLASGEIRITLERNGATYRVFQELPN</sequence>
<evidence type="ECO:0000256" key="2">
    <source>
        <dbReference type="ARBA" id="ARBA00022448"/>
    </source>
</evidence>
<dbReference type="SMART" id="SM00228">
    <property type="entry name" value="PDZ"/>
    <property type="match status" value="1"/>
</dbReference>
<keyword evidence="4" id="KW-0997">Cell inner membrane</keyword>
<reference evidence="12" key="1">
    <citation type="journal article" date="2019" name="Int. J. Syst. Evol. Microbiol.">
        <title>The Global Catalogue of Microorganisms (GCM) 10K type strain sequencing project: providing services to taxonomists for standard genome sequencing and annotation.</title>
        <authorList>
            <consortium name="The Broad Institute Genomics Platform"/>
            <consortium name="The Broad Institute Genome Sequencing Center for Infectious Disease"/>
            <person name="Wu L."/>
            <person name="Ma J."/>
        </authorList>
    </citation>
    <scope>NUCLEOTIDE SEQUENCE [LARGE SCALE GENOMIC DNA]</scope>
    <source>
        <strain evidence="12">IBRC 10765</strain>
    </source>
</reference>
<dbReference type="RefSeq" id="WP_380696979.1">
    <property type="nucleotide sequence ID" value="NZ_JBHRYR010000003.1"/>
</dbReference>
<keyword evidence="2" id="KW-0813">Transport</keyword>
<keyword evidence="3" id="KW-1003">Cell membrane</keyword>
<comment type="caution">
    <text evidence="11">The sequence shown here is derived from an EMBL/GenBank/DDBJ whole genome shotgun (WGS) entry which is preliminary data.</text>
</comment>
<gene>
    <name evidence="11" type="ORF">ACFOOG_12390</name>
</gene>
<evidence type="ECO:0000256" key="9">
    <source>
        <dbReference type="SAM" id="MobiDB-lite"/>
    </source>
</evidence>
<protein>
    <submittedName>
        <fullName evidence="11">Type II secretion system protein N</fullName>
    </submittedName>
</protein>
<evidence type="ECO:0000256" key="3">
    <source>
        <dbReference type="ARBA" id="ARBA00022475"/>
    </source>
</evidence>
<dbReference type="InterPro" id="IPR024961">
    <property type="entry name" value="T2SS_GspC_N"/>
</dbReference>
<evidence type="ECO:0000259" key="10">
    <source>
        <dbReference type="PROSITE" id="PS50106"/>
    </source>
</evidence>
<accession>A0ABV8A2N8</accession>
<proteinExistence type="predicted"/>
<keyword evidence="8" id="KW-0472">Membrane</keyword>
<evidence type="ECO:0000256" key="1">
    <source>
        <dbReference type="ARBA" id="ARBA00004533"/>
    </source>
</evidence>
<dbReference type="Pfam" id="PF11356">
    <property type="entry name" value="T2SSC"/>
    <property type="match status" value="1"/>
</dbReference>
<dbReference type="InterPro" id="IPR036034">
    <property type="entry name" value="PDZ_sf"/>
</dbReference>
<dbReference type="Gene3D" id="2.30.30.830">
    <property type="match status" value="1"/>
</dbReference>
<dbReference type="EMBL" id="JBHRYR010000003">
    <property type="protein sequence ID" value="MFC3853635.1"/>
    <property type="molecule type" value="Genomic_DNA"/>
</dbReference>
<dbReference type="InterPro" id="IPR041489">
    <property type="entry name" value="PDZ_6"/>
</dbReference>
<keyword evidence="6" id="KW-0653">Protein transport</keyword>
<evidence type="ECO:0000256" key="5">
    <source>
        <dbReference type="ARBA" id="ARBA00022692"/>
    </source>
</evidence>
<evidence type="ECO:0000256" key="7">
    <source>
        <dbReference type="ARBA" id="ARBA00022989"/>
    </source>
</evidence>